<dbReference type="PRINTS" id="PR00081">
    <property type="entry name" value="GDHRDH"/>
</dbReference>
<evidence type="ECO:0000313" key="4">
    <source>
        <dbReference type="EMBL" id="MFC7059249.1"/>
    </source>
</evidence>
<keyword evidence="2 4" id="KW-0560">Oxidoreductase</keyword>
<dbReference type="AlphaFoldDB" id="A0ABD5W3E6"/>
<dbReference type="PANTHER" id="PTHR44169:SF6">
    <property type="entry name" value="NADPH-DEPENDENT 1-ACYLDIHYDROXYACETONE PHOSPHATE REDUCTASE"/>
    <property type="match status" value="1"/>
</dbReference>
<dbReference type="GeneID" id="76631379"/>
<dbReference type="InterPro" id="IPR020904">
    <property type="entry name" value="Sc_DH/Rdtase_CS"/>
</dbReference>
<evidence type="ECO:0000256" key="1">
    <source>
        <dbReference type="ARBA" id="ARBA00006484"/>
    </source>
</evidence>
<comment type="caution">
    <text evidence="4">The sequence shown here is derived from an EMBL/GenBank/DDBJ whole genome shotgun (WGS) entry which is preliminary data.</text>
</comment>
<name>A0ABD5W3E6_9EURY</name>
<dbReference type="CDD" id="cd05374">
    <property type="entry name" value="17beta-HSD-like_SDR_c"/>
    <property type="match status" value="1"/>
</dbReference>
<evidence type="ECO:0000313" key="5">
    <source>
        <dbReference type="Proteomes" id="UP001596445"/>
    </source>
</evidence>
<proteinExistence type="inferred from homology"/>
<dbReference type="PRINTS" id="PR00080">
    <property type="entry name" value="SDRFAMILY"/>
</dbReference>
<evidence type="ECO:0000256" key="2">
    <source>
        <dbReference type="ARBA" id="ARBA00023002"/>
    </source>
</evidence>
<dbReference type="Gene3D" id="3.40.50.720">
    <property type="entry name" value="NAD(P)-binding Rossmann-like Domain"/>
    <property type="match status" value="1"/>
</dbReference>
<dbReference type="GO" id="GO:0016491">
    <property type="term" value="F:oxidoreductase activity"/>
    <property type="evidence" value="ECO:0007669"/>
    <property type="project" value="UniProtKB-KW"/>
</dbReference>
<dbReference type="InterPro" id="IPR002347">
    <property type="entry name" value="SDR_fam"/>
</dbReference>
<comment type="similarity">
    <text evidence="1 3">Belongs to the short-chain dehydrogenases/reductases (SDR) family.</text>
</comment>
<dbReference type="SUPFAM" id="SSF51735">
    <property type="entry name" value="NAD(P)-binding Rossmann-fold domains"/>
    <property type="match status" value="1"/>
</dbReference>
<dbReference type="InterPro" id="IPR036291">
    <property type="entry name" value="NAD(P)-bd_dom_sf"/>
</dbReference>
<evidence type="ECO:0000256" key="3">
    <source>
        <dbReference type="RuleBase" id="RU000363"/>
    </source>
</evidence>
<dbReference type="EMBL" id="JBHSZI010000001">
    <property type="protein sequence ID" value="MFC7059249.1"/>
    <property type="molecule type" value="Genomic_DNA"/>
</dbReference>
<gene>
    <name evidence="4" type="ORF">ACFQQG_15060</name>
</gene>
<dbReference type="PANTHER" id="PTHR44169">
    <property type="entry name" value="NADPH-DEPENDENT 1-ACYLDIHYDROXYACETONE PHOSPHATE REDUCTASE"/>
    <property type="match status" value="1"/>
</dbReference>
<accession>A0ABD5W3E6</accession>
<dbReference type="RefSeq" id="WP_267162006.1">
    <property type="nucleotide sequence ID" value="NZ_CP112972.1"/>
</dbReference>
<dbReference type="Proteomes" id="UP001596445">
    <property type="component" value="Unassembled WGS sequence"/>
</dbReference>
<organism evidence="4 5">
    <name type="scientific">Halovenus salina</name>
    <dbReference type="NCBI Taxonomy" id="1510225"/>
    <lineage>
        <taxon>Archaea</taxon>
        <taxon>Methanobacteriati</taxon>
        <taxon>Methanobacteriota</taxon>
        <taxon>Stenosarchaea group</taxon>
        <taxon>Halobacteria</taxon>
        <taxon>Halobacteriales</taxon>
        <taxon>Haloarculaceae</taxon>
        <taxon>Halovenus</taxon>
    </lineage>
</organism>
<protein>
    <submittedName>
        <fullName evidence="4">SDR family oxidoreductase</fullName>
        <ecNumber evidence="4">1.1.-.-</ecNumber>
    </submittedName>
</protein>
<reference evidence="4 5" key="1">
    <citation type="journal article" date="2019" name="Int. J. Syst. Evol. Microbiol.">
        <title>The Global Catalogue of Microorganisms (GCM) 10K type strain sequencing project: providing services to taxonomists for standard genome sequencing and annotation.</title>
        <authorList>
            <consortium name="The Broad Institute Genomics Platform"/>
            <consortium name="The Broad Institute Genome Sequencing Center for Infectious Disease"/>
            <person name="Wu L."/>
            <person name="Ma J."/>
        </authorList>
    </citation>
    <scope>NUCLEOTIDE SEQUENCE [LARGE SCALE GENOMIC DNA]</scope>
    <source>
        <strain evidence="4 5">JCM 30072</strain>
    </source>
</reference>
<dbReference type="Pfam" id="PF00106">
    <property type="entry name" value="adh_short"/>
    <property type="match status" value="1"/>
</dbReference>
<dbReference type="EC" id="1.1.-.-" evidence="4"/>
<sequence length="273" mass="29468">MSDETVLITGCSSGIGRATAEQFLDEGWTVYATSRDESDIADLDESGCRTATLDVTEDDDVARVVDRIEDEQGGLDCLVNNAGYGLYGPLEDIPAEKLHDQFDVNVYGPHRLTRAALPLLREAEGTICNVSSVQGRLSVPGAGAYSGSKFALEAMSDALRAEVDPFDVEVVLVEPGPVETNFQDRAATESDSLVPGTEYDWVYDSIEDATTVSGSLPIAVTPAEVATTIHDAASVSEPDPRYPVKRFARLAVATRFLPDSVRDSVFRLVRRFA</sequence>
<keyword evidence="5" id="KW-1185">Reference proteome</keyword>
<dbReference type="PROSITE" id="PS00061">
    <property type="entry name" value="ADH_SHORT"/>
    <property type="match status" value="1"/>
</dbReference>